<dbReference type="InterPro" id="IPR012652">
    <property type="entry name" value="ThiW"/>
</dbReference>
<evidence type="ECO:0000256" key="1">
    <source>
        <dbReference type="SAM" id="Phobius"/>
    </source>
</evidence>
<name>A0ABV8UTM7_9BACL</name>
<keyword evidence="1" id="KW-0812">Transmembrane</keyword>
<dbReference type="RefSeq" id="WP_378139622.1">
    <property type="nucleotide sequence ID" value="NZ_JBHSEF010000009.1"/>
</dbReference>
<organism evidence="2 3">
    <name type="scientific">Chryseomicrobium palamuruense</name>
    <dbReference type="NCBI Taxonomy" id="682973"/>
    <lineage>
        <taxon>Bacteria</taxon>
        <taxon>Bacillati</taxon>
        <taxon>Bacillota</taxon>
        <taxon>Bacilli</taxon>
        <taxon>Bacillales</taxon>
        <taxon>Caryophanaceae</taxon>
        <taxon>Chryseomicrobium</taxon>
    </lineage>
</organism>
<proteinExistence type="predicted"/>
<evidence type="ECO:0000313" key="3">
    <source>
        <dbReference type="Proteomes" id="UP001595733"/>
    </source>
</evidence>
<keyword evidence="3" id="KW-1185">Reference proteome</keyword>
<reference evidence="3" key="1">
    <citation type="journal article" date="2019" name="Int. J. Syst. Evol. Microbiol.">
        <title>The Global Catalogue of Microorganisms (GCM) 10K type strain sequencing project: providing services to taxonomists for standard genome sequencing and annotation.</title>
        <authorList>
            <consortium name="The Broad Institute Genomics Platform"/>
            <consortium name="The Broad Institute Genome Sequencing Center for Infectious Disease"/>
            <person name="Wu L."/>
            <person name="Ma J."/>
        </authorList>
    </citation>
    <scope>NUCLEOTIDE SEQUENCE [LARGE SCALE GENOMIC DNA]</scope>
    <source>
        <strain evidence="3">CCUG 50353</strain>
    </source>
</reference>
<dbReference type="EMBL" id="JBHSEF010000009">
    <property type="protein sequence ID" value="MFC4353833.1"/>
    <property type="molecule type" value="Genomic_DNA"/>
</dbReference>
<feature type="transmembrane region" description="Helical" evidence="1">
    <location>
        <begin position="71"/>
        <end position="90"/>
    </location>
</feature>
<dbReference type="PIRSF" id="PIRSF024534">
    <property type="entry name" value="ThiW"/>
    <property type="match status" value="1"/>
</dbReference>
<dbReference type="Pfam" id="PF09512">
    <property type="entry name" value="ThiW"/>
    <property type="match status" value="1"/>
</dbReference>
<protein>
    <submittedName>
        <fullName evidence="2">Energy coupling factor transporter S component ThiW</fullName>
    </submittedName>
</protein>
<evidence type="ECO:0000313" key="2">
    <source>
        <dbReference type="EMBL" id="MFC4353833.1"/>
    </source>
</evidence>
<keyword evidence="1" id="KW-0472">Membrane</keyword>
<feature type="transmembrane region" description="Helical" evidence="1">
    <location>
        <begin position="39"/>
        <end position="65"/>
    </location>
</feature>
<feature type="transmembrane region" description="Helical" evidence="1">
    <location>
        <begin position="102"/>
        <end position="121"/>
    </location>
</feature>
<gene>
    <name evidence="2" type="primary">thiW</name>
    <name evidence="2" type="ORF">ACFO0S_01975</name>
</gene>
<dbReference type="Proteomes" id="UP001595733">
    <property type="component" value="Unassembled WGS sequence"/>
</dbReference>
<sequence length="165" mass="17047">MSTRKLVAMAMLVSIGVMGSAFIWFPAGVAKAYPVQHAINVVAAVYFGPVGAVGVALMTAVIRIVTGTGSLLAIPGSVIGALLAGLLYKMTNKIGMAVGGEVIGTGLLASLAAVPFAKVFMGTEFGALFFVPAFFVSSLSGALIAWVIVKRIERNSVWIVDQSLK</sequence>
<keyword evidence="1" id="KW-1133">Transmembrane helix</keyword>
<accession>A0ABV8UTM7</accession>
<feature type="transmembrane region" description="Helical" evidence="1">
    <location>
        <begin position="6"/>
        <end position="27"/>
    </location>
</feature>
<dbReference type="Gene3D" id="1.10.1760.20">
    <property type="match status" value="1"/>
</dbReference>
<feature type="transmembrane region" description="Helical" evidence="1">
    <location>
        <begin position="127"/>
        <end position="149"/>
    </location>
</feature>
<comment type="caution">
    <text evidence="2">The sequence shown here is derived from an EMBL/GenBank/DDBJ whole genome shotgun (WGS) entry which is preliminary data.</text>
</comment>
<dbReference type="NCBIfam" id="TIGR02359">
    <property type="entry name" value="thiW"/>
    <property type="match status" value="1"/>
</dbReference>